<protein>
    <submittedName>
        <fullName evidence="2">Uncharacterized protein</fullName>
    </submittedName>
</protein>
<dbReference type="RefSeq" id="WP_058295344.1">
    <property type="nucleotide sequence ID" value="NZ_CAKJVD010000021.1"/>
</dbReference>
<evidence type="ECO:0000313" key="3">
    <source>
        <dbReference type="Proteomes" id="UP000220840"/>
    </source>
</evidence>
<reference evidence="2 3" key="1">
    <citation type="submission" date="2017-10" db="EMBL/GenBank/DDBJ databases">
        <title>Effective Description of Clostridium neonatale sp. nov. linked to necrotizing enterocolitis in neonates and a clarification of species assignable to the genus Clostridium (Prazmowski 1880) emend. Lawson and Rainey 2016.</title>
        <authorList>
            <person name="Bernard K."/>
            <person name="Burdz T."/>
            <person name="Wiebe D."/>
            <person name="Balcewich B."/>
            <person name="Alfa M."/>
            <person name="Bernier A.-M."/>
        </authorList>
    </citation>
    <scope>NUCLEOTIDE SEQUENCE [LARGE SCALE GENOMIC DNA]</scope>
    <source>
        <strain evidence="2 3">LCDC99A005</strain>
    </source>
</reference>
<dbReference type="GeneID" id="68877406"/>
<keyword evidence="3" id="KW-1185">Reference proteome</keyword>
<accession>A0A2A7MHM4</accession>
<proteinExistence type="predicted"/>
<organism evidence="2 3">
    <name type="scientific">Clostridium neonatale</name>
    <dbReference type="NCBI Taxonomy" id="137838"/>
    <lineage>
        <taxon>Bacteria</taxon>
        <taxon>Bacillati</taxon>
        <taxon>Bacillota</taxon>
        <taxon>Clostridia</taxon>
        <taxon>Eubacteriales</taxon>
        <taxon>Clostridiaceae</taxon>
        <taxon>Clostridium</taxon>
    </lineage>
</organism>
<name>A0A2A7MHM4_9CLOT</name>
<feature type="coiled-coil region" evidence="1">
    <location>
        <begin position="8"/>
        <end position="47"/>
    </location>
</feature>
<keyword evidence="1" id="KW-0175">Coiled coil</keyword>
<dbReference type="STRING" id="137838.GCA_001458595_02573"/>
<dbReference type="Proteomes" id="UP000220840">
    <property type="component" value="Unassembled WGS sequence"/>
</dbReference>
<evidence type="ECO:0000313" key="2">
    <source>
        <dbReference type="EMBL" id="PEG31186.1"/>
    </source>
</evidence>
<dbReference type="AlphaFoldDB" id="A0A2A7MHM4"/>
<comment type="caution">
    <text evidence="2">The sequence shown here is derived from an EMBL/GenBank/DDBJ whole genome shotgun (WGS) entry which is preliminary data.</text>
</comment>
<gene>
    <name evidence="2" type="ORF">CQ394_05525</name>
</gene>
<sequence>MRLYFKWLNKLKNGLKKEEQKQESKNIENITEESNALNKRIDCLESYDLLIKLDRSSINIVDDFESHVKNFKVNNQMILSEFINKHVNAYLPDSKDKEAIWILRAKHINKWINLAIINKKDFETKFLINNIILQKIFEDEEKYEMILVYEGNRILNQVYDELN</sequence>
<evidence type="ECO:0000256" key="1">
    <source>
        <dbReference type="SAM" id="Coils"/>
    </source>
</evidence>
<dbReference type="EMBL" id="PDCJ01000001">
    <property type="protein sequence ID" value="PEG31186.1"/>
    <property type="molecule type" value="Genomic_DNA"/>
</dbReference>